<dbReference type="EMBL" id="JAMZFW010000005">
    <property type="protein sequence ID" value="MCP1101844.1"/>
    <property type="molecule type" value="Genomic_DNA"/>
</dbReference>
<evidence type="ECO:0000313" key="2">
    <source>
        <dbReference type="Proteomes" id="UP001523566"/>
    </source>
</evidence>
<gene>
    <name evidence="1" type="ORF">NK125_05370</name>
</gene>
<sequence length="479" mass="52264">MQGNIVVYDVGSTYTKAAAFRLEEGKLSFLGRGQSLTTIENIGKGAKRAEESVRKQGIELEKDVKRYSSCSAAGGLRMVALGYMPRVTVKAAKEVAMTAGARVMQVISADEPLNYRREVLLEINPDIILLSGGTDGGDEKCVLENAEMICKLPSQATVIVACNKSAQRKVSQKLMKAGIRCVCVPNILPTIHELRVKSARESIHEQFIRQITQGKGLVEFREGLADQRVVPTPGAVLLASELLAKGTYEEEGIGALILVDIGGATTDIHSVLPELEELAIEERGLVINNEKQFSYRTVEGNLGMRVSATGIPETVGTEAIIHAGGQNCKATGEEVLRFACHLETYPDYVPQTEEERVLERALATCAINVSLRRHAGHYAKVSDPVMGIMAGTAVGRDLRNVGKVLCVGGMFVHSDPEEGKEVLEHCFENPGISLFPVEKPQIVLDRDYLLYAMGVLSRHYPDAVLRFLKEYVEEGVEQI</sequence>
<dbReference type="InterPro" id="IPR006230">
    <property type="entry name" value="MutL"/>
</dbReference>
<accession>A0ABT1E898</accession>
<dbReference type="PIRSF" id="PIRSF004729">
    <property type="entry name" value="MutL"/>
    <property type="match status" value="1"/>
</dbReference>
<reference evidence="1 2" key="1">
    <citation type="journal article" date="2022" name="Genome Biol. Evol.">
        <title>Host diet, physiology and behaviors set the stage for Lachnospiraceae cladogenesis.</title>
        <authorList>
            <person name="Vera-Ponce De Leon A."/>
            <person name="Schneider M."/>
            <person name="Jahnes B.C."/>
            <person name="Sadowski V."/>
            <person name="Camuy-Velez L.A."/>
            <person name="Duan J."/>
            <person name="Sabree Z.L."/>
        </authorList>
    </citation>
    <scope>NUCLEOTIDE SEQUENCE [LARGE SCALE GENOMIC DNA]</scope>
    <source>
        <strain evidence="1 2">PAL113</strain>
    </source>
</reference>
<dbReference type="RefSeq" id="WP_262065629.1">
    <property type="nucleotide sequence ID" value="NZ_JAMXOD010000005.1"/>
</dbReference>
<dbReference type="Proteomes" id="UP001523566">
    <property type="component" value="Unassembled WGS sequence"/>
</dbReference>
<protein>
    <submittedName>
        <fullName evidence="1">Glutamate mutase L</fullName>
    </submittedName>
</protein>
<name>A0ABT1E898_9FIRM</name>
<organism evidence="1 2">
    <name type="scientific">Aequitasia blattaphilus</name>
    <dbReference type="NCBI Taxonomy" id="2949332"/>
    <lineage>
        <taxon>Bacteria</taxon>
        <taxon>Bacillati</taxon>
        <taxon>Bacillota</taxon>
        <taxon>Clostridia</taxon>
        <taxon>Lachnospirales</taxon>
        <taxon>Lachnospiraceae</taxon>
        <taxon>Aequitasia</taxon>
    </lineage>
</organism>
<dbReference type="Pfam" id="PF13941">
    <property type="entry name" value="MutL"/>
    <property type="match status" value="1"/>
</dbReference>
<proteinExistence type="predicted"/>
<evidence type="ECO:0000313" key="1">
    <source>
        <dbReference type="EMBL" id="MCP1101844.1"/>
    </source>
</evidence>
<keyword evidence="2" id="KW-1185">Reference proteome</keyword>
<dbReference type="NCBIfam" id="TIGR01319">
    <property type="entry name" value="glmL_fam"/>
    <property type="match status" value="1"/>
</dbReference>
<comment type="caution">
    <text evidence="1">The sequence shown here is derived from an EMBL/GenBank/DDBJ whole genome shotgun (WGS) entry which is preliminary data.</text>
</comment>